<protein>
    <submittedName>
        <fullName evidence="1">Uncharacterized protein</fullName>
    </submittedName>
</protein>
<comment type="caution">
    <text evidence="1">The sequence shown here is derived from an EMBL/GenBank/DDBJ whole genome shotgun (WGS) entry which is preliminary data.</text>
</comment>
<accession>A0ABQ8UGI5</accession>
<keyword evidence="2" id="KW-1185">Reference proteome</keyword>
<evidence type="ECO:0000313" key="1">
    <source>
        <dbReference type="EMBL" id="KAJ4458354.1"/>
    </source>
</evidence>
<sequence length="167" mass="18456">MPFSIMQTPSRAAECTKMGGDDHHFIRILSILSHVQVISRLTLSASHHLFTSLFHVNPLGIRIGTPFSECAILISPPARGPPTLVAHHPILTARGSRNVSLEPQASHLMTPDQPLLSGRISFACRLHRLPFWEALSEEGESAQFDGVGDHLTLVHLRHRRGGRSEEK</sequence>
<evidence type="ECO:0000313" key="2">
    <source>
        <dbReference type="Proteomes" id="UP001141327"/>
    </source>
</evidence>
<dbReference type="Proteomes" id="UP001141327">
    <property type="component" value="Unassembled WGS sequence"/>
</dbReference>
<gene>
    <name evidence="1" type="ORF">PAPYR_5900</name>
</gene>
<proteinExistence type="predicted"/>
<organism evidence="1 2">
    <name type="scientific">Paratrimastix pyriformis</name>
    <dbReference type="NCBI Taxonomy" id="342808"/>
    <lineage>
        <taxon>Eukaryota</taxon>
        <taxon>Metamonada</taxon>
        <taxon>Preaxostyla</taxon>
        <taxon>Paratrimastigidae</taxon>
        <taxon>Paratrimastix</taxon>
    </lineage>
</organism>
<reference evidence="1" key="1">
    <citation type="journal article" date="2022" name="bioRxiv">
        <title>Genomics of Preaxostyla Flagellates Illuminates Evolutionary Transitions and the Path Towards Mitochondrial Loss.</title>
        <authorList>
            <person name="Novak L.V.F."/>
            <person name="Treitli S.C."/>
            <person name="Pyrih J."/>
            <person name="Halakuc P."/>
            <person name="Pipaliya S.V."/>
            <person name="Vacek V."/>
            <person name="Brzon O."/>
            <person name="Soukal P."/>
            <person name="Eme L."/>
            <person name="Dacks J.B."/>
            <person name="Karnkowska A."/>
            <person name="Elias M."/>
            <person name="Hampl V."/>
        </authorList>
    </citation>
    <scope>NUCLEOTIDE SEQUENCE</scope>
    <source>
        <strain evidence="1">RCP-MX</strain>
    </source>
</reference>
<dbReference type="EMBL" id="JAPMOS010000030">
    <property type="protein sequence ID" value="KAJ4458354.1"/>
    <property type="molecule type" value="Genomic_DNA"/>
</dbReference>
<name>A0ABQ8UGI5_9EUKA</name>